<evidence type="ECO:0000313" key="9">
    <source>
        <dbReference type="EMBL" id="KAJ7207959.1"/>
    </source>
</evidence>
<evidence type="ECO:0000256" key="1">
    <source>
        <dbReference type="ARBA" id="ARBA00005446"/>
    </source>
</evidence>
<feature type="compositionally biased region" description="Acidic residues" evidence="6">
    <location>
        <begin position="389"/>
        <end position="405"/>
    </location>
</feature>
<dbReference type="PANTHER" id="PTHR13710:SF154">
    <property type="entry name" value="RECQ HELICASE, PUTATIVE (AFU_ORTHOLOGUE AFUA_6G14720)-RELATED"/>
    <property type="match status" value="1"/>
</dbReference>
<feature type="region of interest" description="Disordered" evidence="6">
    <location>
        <begin position="389"/>
        <end position="418"/>
    </location>
</feature>
<dbReference type="GO" id="GO:0005524">
    <property type="term" value="F:ATP binding"/>
    <property type="evidence" value="ECO:0007669"/>
    <property type="project" value="UniProtKB-KW"/>
</dbReference>
<accession>A0AAD6VF54</accession>
<dbReference type="GO" id="GO:0005694">
    <property type="term" value="C:chromosome"/>
    <property type="evidence" value="ECO:0007669"/>
    <property type="project" value="TreeGrafter"/>
</dbReference>
<dbReference type="InterPro" id="IPR014001">
    <property type="entry name" value="Helicase_ATP-bd"/>
</dbReference>
<dbReference type="PROSITE" id="PS51194">
    <property type="entry name" value="HELICASE_CTER"/>
    <property type="match status" value="1"/>
</dbReference>
<comment type="similarity">
    <text evidence="1">Belongs to the helicase family. RecQ subfamily.</text>
</comment>
<dbReference type="EC" id="5.6.2.4" evidence="5"/>
<evidence type="ECO:0000256" key="2">
    <source>
        <dbReference type="ARBA" id="ARBA00022741"/>
    </source>
</evidence>
<evidence type="ECO:0000256" key="6">
    <source>
        <dbReference type="SAM" id="MobiDB-lite"/>
    </source>
</evidence>
<keyword evidence="2" id="KW-0547">Nucleotide-binding</keyword>
<protein>
    <recommendedName>
        <fullName evidence="5">DNA 3'-5' helicase</fullName>
        <ecNumber evidence="5">5.6.2.4</ecNumber>
    </recommendedName>
</protein>
<proteinExistence type="inferred from homology"/>
<dbReference type="GO" id="GO:0043138">
    <property type="term" value="F:3'-5' DNA helicase activity"/>
    <property type="evidence" value="ECO:0007669"/>
    <property type="project" value="UniProtKB-EC"/>
</dbReference>
<feature type="domain" description="Helicase C-terminal" evidence="8">
    <location>
        <begin position="250"/>
        <end position="407"/>
    </location>
</feature>
<evidence type="ECO:0000256" key="3">
    <source>
        <dbReference type="ARBA" id="ARBA00022840"/>
    </source>
</evidence>
<dbReference type="Gene3D" id="3.40.50.300">
    <property type="entry name" value="P-loop containing nucleotide triphosphate hydrolases"/>
    <property type="match status" value="2"/>
</dbReference>
<dbReference type="SMART" id="SM00487">
    <property type="entry name" value="DEXDc"/>
    <property type="match status" value="1"/>
</dbReference>
<evidence type="ECO:0000313" key="10">
    <source>
        <dbReference type="Proteomes" id="UP001219525"/>
    </source>
</evidence>
<feature type="domain" description="Helicase ATP-binding" evidence="7">
    <location>
        <begin position="38"/>
        <end position="221"/>
    </location>
</feature>
<keyword evidence="9" id="KW-0378">Hydrolase</keyword>
<dbReference type="Proteomes" id="UP001219525">
    <property type="component" value="Unassembled WGS sequence"/>
</dbReference>
<dbReference type="SUPFAM" id="SSF52540">
    <property type="entry name" value="P-loop containing nucleoside triphosphate hydrolases"/>
    <property type="match status" value="1"/>
</dbReference>
<gene>
    <name evidence="9" type="ORF">GGX14DRAFT_365726</name>
</gene>
<keyword evidence="10" id="KW-1185">Reference proteome</keyword>
<dbReference type="Pfam" id="PF00271">
    <property type="entry name" value="Helicase_C"/>
    <property type="match status" value="1"/>
</dbReference>
<dbReference type="InterPro" id="IPR011545">
    <property type="entry name" value="DEAD/DEAH_box_helicase_dom"/>
</dbReference>
<dbReference type="GO" id="GO:0005737">
    <property type="term" value="C:cytoplasm"/>
    <property type="evidence" value="ECO:0007669"/>
    <property type="project" value="TreeGrafter"/>
</dbReference>
<dbReference type="InterPro" id="IPR001650">
    <property type="entry name" value="Helicase_C-like"/>
</dbReference>
<dbReference type="SMART" id="SM00490">
    <property type="entry name" value="HELICc"/>
    <property type="match status" value="1"/>
</dbReference>
<dbReference type="GO" id="GO:0000724">
    <property type="term" value="P:double-strand break repair via homologous recombination"/>
    <property type="evidence" value="ECO:0007669"/>
    <property type="project" value="TreeGrafter"/>
</dbReference>
<evidence type="ECO:0000259" key="8">
    <source>
        <dbReference type="PROSITE" id="PS51194"/>
    </source>
</evidence>
<dbReference type="GO" id="GO:0009378">
    <property type="term" value="F:four-way junction helicase activity"/>
    <property type="evidence" value="ECO:0007669"/>
    <property type="project" value="TreeGrafter"/>
</dbReference>
<evidence type="ECO:0000259" key="7">
    <source>
        <dbReference type="PROSITE" id="PS51192"/>
    </source>
</evidence>
<dbReference type="GO" id="GO:0016787">
    <property type="term" value="F:hydrolase activity"/>
    <property type="evidence" value="ECO:0007669"/>
    <property type="project" value="UniProtKB-KW"/>
</dbReference>
<name>A0AAD6VF54_9AGAR</name>
<dbReference type="Pfam" id="PF00270">
    <property type="entry name" value="DEAD"/>
    <property type="match status" value="1"/>
</dbReference>
<evidence type="ECO:0000256" key="4">
    <source>
        <dbReference type="ARBA" id="ARBA00034617"/>
    </source>
</evidence>
<dbReference type="GO" id="GO:0003676">
    <property type="term" value="F:nucleic acid binding"/>
    <property type="evidence" value="ECO:0007669"/>
    <property type="project" value="InterPro"/>
</dbReference>
<comment type="caution">
    <text evidence="9">The sequence shown here is derived from an EMBL/GenBank/DDBJ whole genome shotgun (WGS) entry which is preliminary data.</text>
</comment>
<keyword evidence="3" id="KW-0067">ATP-binding</keyword>
<evidence type="ECO:0000256" key="5">
    <source>
        <dbReference type="ARBA" id="ARBA00034808"/>
    </source>
</evidence>
<reference evidence="9" key="1">
    <citation type="submission" date="2023-03" db="EMBL/GenBank/DDBJ databases">
        <title>Massive genome expansion in bonnet fungi (Mycena s.s.) driven by repeated elements and novel gene families across ecological guilds.</title>
        <authorList>
            <consortium name="Lawrence Berkeley National Laboratory"/>
            <person name="Harder C.B."/>
            <person name="Miyauchi S."/>
            <person name="Viragh M."/>
            <person name="Kuo A."/>
            <person name="Thoen E."/>
            <person name="Andreopoulos B."/>
            <person name="Lu D."/>
            <person name="Skrede I."/>
            <person name="Drula E."/>
            <person name="Henrissat B."/>
            <person name="Morin E."/>
            <person name="Kohler A."/>
            <person name="Barry K."/>
            <person name="LaButti K."/>
            <person name="Morin E."/>
            <person name="Salamov A."/>
            <person name="Lipzen A."/>
            <person name="Mereny Z."/>
            <person name="Hegedus B."/>
            <person name="Baldrian P."/>
            <person name="Stursova M."/>
            <person name="Weitz H."/>
            <person name="Taylor A."/>
            <person name="Grigoriev I.V."/>
            <person name="Nagy L.G."/>
            <person name="Martin F."/>
            <person name="Kauserud H."/>
        </authorList>
    </citation>
    <scope>NUCLEOTIDE SEQUENCE</scope>
    <source>
        <strain evidence="9">9144</strain>
    </source>
</reference>
<comment type="catalytic activity">
    <reaction evidence="4">
        <text>Couples ATP hydrolysis with the unwinding of duplex DNA by translocating in the 3'-5' direction.</text>
        <dbReference type="EC" id="5.6.2.4"/>
    </reaction>
</comment>
<sequence>MSFRPVANPDPACVQRANERLCHLWSVPNLRPHQEQAGINMIKGVSTLLDVPTGGGKTLAFWWPLMYHWAPDDDTEETRKNLLVVSPLVALMGEQAIDLIQRGIPAIALTSETPNLEQALKDFGLNKFRVAFISPEMAIGKFFHQHVLKSEVFQANNIGLVIDELHAVDEWGTEDFRVAYSELATLIKRLPTGVPLMMASATLPPILRTSVIYKLGVSTNYDHLAFSNTKPNISLSVRILQHKLGSYADLLPLFLENTAGAADFPQTLIYVNSRKEAEEIQDFLRHHCPEAIPVVAFEFYHRYIAESRKVHIQENIRDGTLRGVPTTDALGVGINFPPIKRVVLWREPRTFLSLIQKAGRCVRMMSDRGEVILFVTRASYAQHLANLEAEGEGSDAESDTGEPDDAPGVQAAEGEQMDREAAVEVEDDGESVPVARRGKKHSALSAFEAQDRIFLSHFIVTSQCRRKPWNTYFENDKKKPFFMPIPGAPCCDNCDPDFFKVDAVAVVPPARERPGRGSKPTAELTTAVTDRLNLWRSVTVSRDFPRQSIITGKHILPNKIIEKISERPRAVTTPDIFFSSIEWKWGTHDNCRYGNEVVAVIGDVLRDHPDAEQEKRDAAQREKVFLELTAKANKQRREKHKAIFQECWDAVYNITTEKMVSRGRGATKRTEPERLCQPFLALPRKSVCVSLITT</sequence>
<dbReference type="PANTHER" id="PTHR13710">
    <property type="entry name" value="DNA HELICASE RECQ FAMILY MEMBER"/>
    <property type="match status" value="1"/>
</dbReference>
<organism evidence="9 10">
    <name type="scientific">Mycena pura</name>
    <dbReference type="NCBI Taxonomy" id="153505"/>
    <lineage>
        <taxon>Eukaryota</taxon>
        <taxon>Fungi</taxon>
        <taxon>Dikarya</taxon>
        <taxon>Basidiomycota</taxon>
        <taxon>Agaricomycotina</taxon>
        <taxon>Agaricomycetes</taxon>
        <taxon>Agaricomycetidae</taxon>
        <taxon>Agaricales</taxon>
        <taxon>Marasmiineae</taxon>
        <taxon>Mycenaceae</taxon>
        <taxon>Mycena</taxon>
    </lineage>
</organism>
<dbReference type="InterPro" id="IPR027417">
    <property type="entry name" value="P-loop_NTPase"/>
</dbReference>
<dbReference type="EMBL" id="JARJCW010000035">
    <property type="protein sequence ID" value="KAJ7207959.1"/>
    <property type="molecule type" value="Genomic_DNA"/>
</dbReference>
<dbReference type="AlphaFoldDB" id="A0AAD6VF54"/>
<dbReference type="PROSITE" id="PS51192">
    <property type="entry name" value="HELICASE_ATP_BIND_1"/>
    <property type="match status" value="1"/>
</dbReference>